<protein>
    <submittedName>
        <fullName evidence="5">FAD-binding domain containing protein</fullName>
    </submittedName>
</protein>
<keyword evidence="2" id="KW-0560">Oxidoreductase</keyword>
<feature type="chain" id="PRO_5003260256" evidence="3">
    <location>
        <begin position="20"/>
        <end position="560"/>
    </location>
</feature>
<sequence length="560" mass="59697">MRFLYSFGQLVVGLGTATATNDCKCFPGDGCWPSTAQWTQLNNTVGGRLVSTVPLGKPCHGDDFNKTQCDLLKEQWLLPPIHYESSSSMMAPLFANASCDPWQPVERPCMLGNYVDYAVNVTCAGDVQAALAFARTHNVRFVIRNTGHDYLGRSTGAGALAVWTHHLKSTEMVDWADEFYTGPALRMGAGVQGFEALAAAHAAGYTVITGECPTVGVAGGYVQGGGHSALSSSFGLAADNVLAFEVVLPTGAHVVATRHQNADVYWALAGGGTGTYGVVLAVVTRALPDAVISGAKLAITTPADRPELVYVVVDAFHAALPGIVEHDTMVIYYFGTGFLSIPALTAYNKTRVEVESMLQPLLAAFVALNLTVVPTYTEFDSYYDHYGHYWGPLPAGNIEVGASLYGGRLISAAQVASFSPTSRALIDLGVTLIGVGLNVSRFADGSTNAVLPAWRDALVSASLTYSYNFTAPFSDMRALQDHITAVVQPVIEAATPGSGAYLNEADFQQLDFQDVFYGRNYDRLLAIKNALDPDGLLYGHTAVGSEMWALAEDGHMCKTV</sequence>
<dbReference type="PROSITE" id="PS51387">
    <property type="entry name" value="FAD_PCMH"/>
    <property type="match status" value="1"/>
</dbReference>
<dbReference type="Pfam" id="PF01565">
    <property type="entry name" value="FAD_binding_4"/>
    <property type="match status" value="1"/>
</dbReference>
<dbReference type="GO" id="GO:0071949">
    <property type="term" value="F:FAD binding"/>
    <property type="evidence" value="ECO:0007669"/>
    <property type="project" value="InterPro"/>
</dbReference>
<name>F0XNP7_GROCL</name>
<dbReference type="Gene3D" id="3.40.462.20">
    <property type="match status" value="1"/>
</dbReference>
<dbReference type="GO" id="GO:0016491">
    <property type="term" value="F:oxidoreductase activity"/>
    <property type="evidence" value="ECO:0007669"/>
    <property type="project" value="UniProtKB-KW"/>
</dbReference>
<comment type="similarity">
    <text evidence="1">Belongs to the oxygen-dependent FAD-linked oxidoreductase family.</text>
</comment>
<evidence type="ECO:0000256" key="2">
    <source>
        <dbReference type="ARBA" id="ARBA00023002"/>
    </source>
</evidence>
<dbReference type="eggNOG" id="ENOG502QUV4">
    <property type="taxonomic scope" value="Eukaryota"/>
</dbReference>
<organism evidence="6">
    <name type="scientific">Grosmannia clavigera (strain kw1407 / UAMH 11150)</name>
    <name type="common">Blue stain fungus</name>
    <name type="synonym">Graphiocladiella clavigera</name>
    <dbReference type="NCBI Taxonomy" id="655863"/>
    <lineage>
        <taxon>Eukaryota</taxon>
        <taxon>Fungi</taxon>
        <taxon>Dikarya</taxon>
        <taxon>Ascomycota</taxon>
        <taxon>Pezizomycotina</taxon>
        <taxon>Sordariomycetes</taxon>
        <taxon>Sordariomycetidae</taxon>
        <taxon>Ophiostomatales</taxon>
        <taxon>Ophiostomataceae</taxon>
        <taxon>Leptographium</taxon>
    </lineage>
</organism>
<dbReference type="InterPro" id="IPR006094">
    <property type="entry name" value="Oxid_FAD_bind_N"/>
</dbReference>
<dbReference type="InterPro" id="IPR050432">
    <property type="entry name" value="FAD-linked_Oxidoreductases_BP"/>
</dbReference>
<dbReference type="SUPFAM" id="SSF56176">
    <property type="entry name" value="FAD-binding/transporter-associated domain-like"/>
    <property type="match status" value="1"/>
</dbReference>
<feature type="domain" description="FAD-binding PCMH-type" evidence="4">
    <location>
        <begin position="110"/>
        <end position="289"/>
    </location>
</feature>
<dbReference type="PANTHER" id="PTHR13878">
    <property type="entry name" value="GULONOLACTONE OXIDASE"/>
    <property type="match status" value="1"/>
</dbReference>
<dbReference type="RefSeq" id="XP_014169797.1">
    <property type="nucleotide sequence ID" value="XM_014314322.1"/>
</dbReference>
<dbReference type="InParanoid" id="F0XNP7"/>
<feature type="signal peptide" evidence="3">
    <location>
        <begin position="1"/>
        <end position="19"/>
    </location>
</feature>
<dbReference type="InterPro" id="IPR016169">
    <property type="entry name" value="FAD-bd_PCMH_sub2"/>
</dbReference>
<keyword evidence="3" id="KW-0732">Signal</keyword>
<dbReference type="Proteomes" id="UP000007796">
    <property type="component" value="Unassembled WGS sequence"/>
</dbReference>
<dbReference type="EMBL" id="GL629801">
    <property type="protein sequence ID" value="EFX00315.1"/>
    <property type="molecule type" value="Genomic_DNA"/>
</dbReference>
<dbReference type="GeneID" id="25980848"/>
<evidence type="ECO:0000256" key="1">
    <source>
        <dbReference type="ARBA" id="ARBA00005466"/>
    </source>
</evidence>
<dbReference type="InterPro" id="IPR012951">
    <property type="entry name" value="BBE"/>
</dbReference>
<evidence type="ECO:0000313" key="5">
    <source>
        <dbReference type="EMBL" id="EFX00315.1"/>
    </source>
</evidence>
<keyword evidence="6" id="KW-1185">Reference proteome</keyword>
<dbReference type="InterPro" id="IPR016166">
    <property type="entry name" value="FAD-bd_PCMH"/>
</dbReference>
<dbReference type="InterPro" id="IPR036318">
    <property type="entry name" value="FAD-bd_PCMH-like_sf"/>
</dbReference>
<evidence type="ECO:0000313" key="6">
    <source>
        <dbReference type="Proteomes" id="UP000007796"/>
    </source>
</evidence>
<reference evidence="5 6" key="1">
    <citation type="journal article" date="2011" name="Proc. Natl. Acad. Sci. U.S.A.">
        <title>Genome and transcriptome analyses of the mountain pine beetle-fungal symbiont Grosmannia clavigera, a lodgepole pine pathogen.</title>
        <authorList>
            <person name="DiGuistini S."/>
            <person name="Wang Y."/>
            <person name="Liao N.Y."/>
            <person name="Taylor G."/>
            <person name="Tanguay P."/>
            <person name="Feau N."/>
            <person name="Henrissat B."/>
            <person name="Chan S.K."/>
            <person name="Hesse-Orce U."/>
            <person name="Alamouti S.M."/>
            <person name="Tsui C.K.M."/>
            <person name="Docking R.T."/>
            <person name="Levasseur A."/>
            <person name="Haridas S."/>
            <person name="Robertson G."/>
            <person name="Birol I."/>
            <person name="Holt R.A."/>
            <person name="Marra M.A."/>
            <person name="Hamelin R.C."/>
            <person name="Hirst M."/>
            <person name="Jones S.J.M."/>
            <person name="Bohlmann J."/>
            <person name="Breuil C."/>
        </authorList>
    </citation>
    <scope>NUCLEOTIDE SEQUENCE [LARGE SCALE GENOMIC DNA]</scope>
    <source>
        <strain evidence="6">kw1407 / UAMH 11150</strain>
    </source>
</reference>
<dbReference type="PANTHER" id="PTHR13878:SF91">
    <property type="entry name" value="FAD BINDING DOMAIN PROTEIN (AFU_ORTHOLOGUE AFUA_6G12070)-RELATED"/>
    <property type="match status" value="1"/>
</dbReference>
<gene>
    <name evidence="5" type="ORF">CMQ_7317</name>
</gene>
<evidence type="ECO:0000259" key="4">
    <source>
        <dbReference type="PROSITE" id="PS51387"/>
    </source>
</evidence>
<accession>F0XNP7</accession>
<dbReference type="STRING" id="655863.F0XNP7"/>
<dbReference type="Gene3D" id="3.30.465.10">
    <property type="match status" value="1"/>
</dbReference>
<dbReference type="HOGENOM" id="CLU_018354_4_2_1"/>
<dbReference type="Pfam" id="PF08031">
    <property type="entry name" value="BBE"/>
    <property type="match status" value="1"/>
</dbReference>
<dbReference type="AlphaFoldDB" id="F0XNP7"/>
<dbReference type="OrthoDB" id="9983560at2759"/>
<proteinExistence type="inferred from homology"/>
<evidence type="ECO:0000256" key="3">
    <source>
        <dbReference type="SAM" id="SignalP"/>
    </source>
</evidence>